<sequence length="875" mass="93849">MRIAVTGASGVLGRGLVTRLLSQGHDVCGIARHRPESWHSSADFIAADIRDAGAVARAIAGADVVAHCAWARSLGPDNRISHQVNIDGTNNVLAAMAETKAGRIVFTSSAYVYDPTSEDGRQQARVEDMLAASGLQWVALRSALIVGRNVDNWVRTLFALPMYPGEAVDRVVQVVHTDDALRLLIRALLDRELDSGVVDLAAPGALTFRRIAAILARPIVPPGATLLRRRATAFAQLELVQSAPILDTARLYDEWGFRPAWSAEEAVQDFALAVRGRVSLGKRVISLPWRLANIQDLPAVDAPAEDGVVPELAGPEADNGEFDTPIDPRFPTFLATNLSEALPGPFSPSSASVTVRGLRAGGVGIAERLRPGGIVQREIAMRTVAVFAHRLYGAITSAHFMAETVPFAKPATIVSNSGFFGPSMASLPIFGAERPPSESSRIRRQLRTVRNIGVFGVNLVGLSAGSTRDTRDYLEDVDRLERLAGNLAGEELAKLDDRRLLSLIFLARDHVVHGWLLASGSFMLCAAFNVLLRGLCGRDTAPAAGPELVSARSVEAMQRLVLAARRDPAVLRLLAEPGERLDKLAVEAPEFHAAVRAELALIGHRGPAEVEMLSTSYADNPELLVRMVAKTLAAAPAPQSHQPSIPLQARPIALLAARQLRDREVRRDKMVRAIWVLRGLLREYGRRLTDAGVFDTPDDVFYLLVDELDALPTDVAKLVARRRAEQARLMTVVPPTVFSGQWEPSTTSAPALVAGDTLRGVGVCGGKVRGRVRIVRPETIDDLEPGEILVAEVTDVGYTAAFCYAAAVVTELGGPMSHAAVVAREFGFPCVVDAQGATRFLPPGALIEVDGTSGEIHVLELPDAAHSGQPLDSGT</sequence>
<evidence type="ECO:0008006" key="5">
    <source>
        <dbReference type="Google" id="ProtNLM"/>
    </source>
</evidence>
<dbReference type="GO" id="GO:0016772">
    <property type="term" value="F:transferase activity, transferring phosphorus-containing groups"/>
    <property type="evidence" value="ECO:0007669"/>
    <property type="project" value="InterPro"/>
</dbReference>
<evidence type="ECO:0000259" key="1">
    <source>
        <dbReference type="Pfam" id="PF00391"/>
    </source>
</evidence>
<dbReference type="AlphaFoldDB" id="A0A1X2EGY4"/>
<keyword evidence="4" id="KW-1185">Reference proteome</keyword>
<evidence type="ECO:0000313" key="4">
    <source>
        <dbReference type="Proteomes" id="UP000193317"/>
    </source>
</evidence>
<dbReference type="NCBIfam" id="NF004520">
    <property type="entry name" value="PRK05865.1"/>
    <property type="match status" value="1"/>
</dbReference>
<dbReference type="Pfam" id="PF01370">
    <property type="entry name" value="Epimerase"/>
    <property type="match status" value="1"/>
</dbReference>
<dbReference type="Pfam" id="PF00391">
    <property type="entry name" value="PEP-utilizers"/>
    <property type="match status" value="1"/>
</dbReference>
<dbReference type="EMBL" id="LQPW01000091">
    <property type="protein sequence ID" value="ORX01735.1"/>
    <property type="molecule type" value="Genomic_DNA"/>
</dbReference>
<dbReference type="PANTHER" id="PTHR43615">
    <property type="entry name" value="PHOSPHOENOLPYRUVATE SYNTHASE-RELATED"/>
    <property type="match status" value="1"/>
</dbReference>
<dbReference type="InterPro" id="IPR008279">
    <property type="entry name" value="PEP-util_enz_mobile_dom"/>
</dbReference>
<dbReference type="InterPro" id="IPR036291">
    <property type="entry name" value="NAD(P)-bd_dom_sf"/>
</dbReference>
<proteinExistence type="predicted"/>
<organism evidence="3 4">
    <name type="scientific">Mycobacterium szulgai</name>
    <dbReference type="NCBI Taxonomy" id="1787"/>
    <lineage>
        <taxon>Bacteria</taxon>
        <taxon>Bacillati</taxon>
        <taxon>Actinomycetota</taxon>
        <taxon>Actinomycetes</taxon>
        <taxon>Mycobacteriales</taxon>
        <taxon>Mycobacteriaceae</taxon>
        <taxon>Mycobacterium</taxon>
    </lineage>
</organism>
<dbReference type="InterPro" id="IPR036637">
    <property type="entry name" value="Phosphohistidine_dom_sf"/>
</dbReference>
<dbReference type="RefSeq" id="WP_085671152.1">
    <property type="nucleotide sequence ID" value="NZ_LQPW01000091.1"/>
</dbReference>
<dbReference type="OrthoDB" id="9765468at2"/>
<feature type="domain" description="NAD-dependent epimerase/dehydratase" evidence="2">
    <location>
        <begin position="3"/>
        <end position="119"/>
    </location>
</feature>
<accession>A0A1X2EGY4</accession>
<comment type="caution">
    <text evidence="3">The sequence shown here is derived from an EMBL/GenBank/DDBJ whole genome shotgun (WGS) entry which is preliminary data.</text>
</comment>
<evidence type="ECO:0000313" key="3">
    <source>
        <dbReference type="EMBL" id="ORX01735.1"/>
    </source>
</evidence>
<dbReference type="InterPro" id="IPR001509">
    <property type="entry name" value="Epimerase_deHydtase"/>
</dbReference>
<evidence type="ECO:0000259" key="2">
    <source>
        <dbReference type="Pfam" id="PF01370"/>
    </source>
</evidence>
<dbReference type="Gene3D" id="3.50.30.10">
    <property type="entry name" value="Phosphohistidine domain"/>
    <property type="match status" value="1"/>
</dbReference>
<reference evidence="3 4" key="1">
    <citation type="submission" date="2016-01" db="EMBL/GenBank/DDBJ databases">
        <title>The new phylogeny of the genus Mycobacterium.</title>
        <authorList>
            <person name="Tarcisio F."/>
            <person name="Conor M."/>
            <person name="Antonella G."/>
            <person name="Elisabetta G."/>
            <person name="Giulia F.S."/>
            <person name="Sara T."/>
            <person name="Anna F."/>
            <person name="Clotilde B."/>
            <person name="Roberto B."/>
            <person name="Veronica D.S."/>
            <person name="Fabio R."/>
            <person name="Monica P."/>
            <person name="Olivier J."/>
            <person name="Enrico T."/>
            <person name="Nicola S."/>
        </authorList>
    </citation>
    <scope>NUCLEOTIDE SEQUENCE [LARGE SCALE GENOMIC DNA]</scope>
    <source>
        <strain evidence="3 4">DSM 44166</strain>
    </source>
</reference>
<dbReference type="PANTHER" id="PTHR43615:SF1">
    <property type="entry name" value="PPDK_N DOMAIN-CONTAINING PROTEIN"/>
    <property type="match status" value="1"/>
</dbReference>
<dbReference type="SUPFAM" id="SSF52009">
    <property type="entry name" value="Phosphohistidine domain"/>
    <property type="match status" value="1"/>
</dbReference>
<protein>
    <recommendedName>
        <fullName evidence="5">NAD-dependent epimerase/dehydratase domain-containing protein</fullName>
    </recommendedName>
</protein>
<gene>
    <name evidence="3" type="ORF">AWC27_00380</name>
</gene>
<dbReference type="InterPro" id="IPR051549">
    <property type="entry name" value="PEP_Utilizing_Enz"/>
</dbReference>
<feature type="domain" description="PEP-utilising enzyme mobile" evidence="1">
    <location>
        <begin position="784"/>
        <end position="854"/>
    </location>
</feature>
<name>A0A1X2EGY4_MYCSZ</name>
<dbReference type="Gene3D" id="3.40.50.720">
    <property type="entry name" value="NAD(P)-binding Rossmann-like Domain"/>
    <property type="match status" value="1"/>
</dbReference>
<dbReference type="Proteomes" id="UP000193317">
    <property type="component" value="Unassembled WGS sequence"/>
</dbReference>
<dbReference type="SUPFAM" id="SSF51735">
    <property type="entry name" value="NAD(P)-binding Rossmann-fold domains"/>
    <property type="match status" value="1"/>
</dbReference>